<reference evidence="8" key="1">
    <citation type="journal article" date="2015" name="Proc. Natl. Acad. Sci. U.S.A.">
        <title>Genome sequence of the Asian Tiger mosquito, Aedes albopictus, reveals insights into its biology, genetics, and evolution.</title>
        <authorList>
            <person name="Chen X.G."/>
            <person name="Jiang X."/>
            <person name="Gu J."/>
            <person name="Xu M."/>
            <person name="Wu Y."/>
            <person name="Deng Y."/>
            <person name="Zhang C."/>
            <person name="Bonizzoni M."/>
            <person name="Dermauw W."/>
            <person name="Vontas J."/>
            <person name="Armbruster P."/>
            <person name="Huang X."/>
            <person name="Yang Y."/>
            <person name="Zhang H."/>
            <person name="He W."/>
            <person name="Peng H."/>
            <person name="Liu Y."/>
            <person name="Wu K."/>
            <person name="Chen J."/>
            <person name="Lirakis M."/>
            <person name="Topalis P."/>
            <person name="Van Leeuwen T."/>
            <person name="Hall A.B."/>
            <person name="Jiang X."/>
            <person name="Thorpe C."/>
            <person name="Mueller R.L."/>
            <person name="Sun C."/>
            <person name="Waterhouse R.M."/>
            <person name="Yan G."/>
            <person name="Tu Z.J."/>
            <person name="Fang X."/>
            <person name="James A.A."/>
        </authorList>
    </citation>
    <scope>NUCLEOTIDE SEQUENCE [LARGE SCALE GENOMIC DNA]</scope>
    <source>
        <strain evidence="8">Foshan</strain>
    </source>
</reference>
<keyword evidence="4" id="KW-0862">Zinc</keyword>
<feature type="compositionally biased region" description="Basic residues" evidence="5">
    <location>
        <begin position="855"/>
        <end position="865"/>
    </location>
</feature>
<feature type="compositionally biased region" description="Basic residues" evidence="5">
    <location>
        <begin position="451"/>
        <end position="468"/>
    </location>
</feature>
<dbReference type="InterPro" id="IPR047147">
    <property type="entry name" value="FBX5_43"/>
</dbReference>
<dbReference type="Gene3D" id="2.20.25.20">
    <property type="match status" value="1"/>
</dbReference>
<keyword evidence="8" id="KW-1185">Reference proteome</keyword>
<evidence type="ECO:0000256" key="3">
    <source>
        <dbReference type="ARBA" id="ARBA00022786"/>
    </source>
</evidence>
<dbReference type="PANTHER" id="PTHR15493:SF9">
    <property type="entry name" value="GH14043P"/>
    <property type="match status" value="1"/>
</dbReference>
<organism evidence="7 8">
    <name type="scientific">Aedes albopictus</name>
    <name type="common">Asian tiger mosquito</name>
    <name type="synonym">Stegomyia albopicta</name>
    <dbReference type="NCBI Taxonomy" id="7160"/>
    <lineage>
        <taxon>Eukaryota</taxon>
        <taxon>Metazoa</taxon>
        <taxon>Ecdysozoa</taxon>
        <taxon>Arthropoda</taxon>
        <taxon>Hexapoda</taxon>
        <taxon>Insecta</taxon>
        <taxon>Pterygota</taxon>
        <taxon>Neoptera</taxon>
        <taxon>Endopterygota</taxon>
        <taxon>Diptera</taxon>
        <taxon>Nematocera</taxon>
        <taxon>Culicoidea</taxon>
        <taxon>Culicidae</taxon>
        <taxon>Culicinae</taxon>
        <taxon>Aedini</taxon>
        <taxon>Aedes</taxon>
        <taxon>Stegomyia</taxon>
    </lineage>
</organism>
<keyword evidence="1" id="KW-0479">Metal-binding</keyword>
<dbReference type="InterPro" id="IPR002867">
    <property type="entry name" value="IBR_dom"/>
</dbReference>
<feature type="compositionally biased region" description="Polar residues" evidence="5">
    <location>
        <begin position="752"/>
        <end position="764"/>
    </location>
</feature>
<proteinExistence type="predicted"/>
<keyword evidence="3" id="KW-0833">Ubl conjugation pathway</keyword>
<feature type="domain" description="IBR" evidence="6">
    <location>
        <begin position="640"/>
        <end position="832"/>
    </location>
</feature>
<dbReference type="RefSeq" id="XP_062698490.1">
    <property type="nucleotide sequence ID" value="XM_062842506.1"/>
</dbReference>
<evidence type="ECO:0000256" key="4">
    <source>
        <dbReference type="ARBA" id="ARBA00022833"/>
    </source>
</evidence>
<evidence type="ECO:0000256" key="5">
    <source>
        <dbReference type="SAM" id="MobiDB-lite"/>
    </source>
</evidence>
<feature type="region of interest" description="Disordered" evidence="5">
    <location>
        <begin position="146"/>
        <end position="176"/>
    </location>
</feature>
<evidence type="ECO:0000256" key="1">
    <source>
        <dbReference type="ARBA" id="ARBA00022723"/>
    </source>
</evidence>
<dbReference type="GeneID" id="109433101"/>
<accession>A0ABM1XS84</accession>
<dbReference type="EnsemblMetazoa" id="AALFPA23_002353.R2148">
    <property type="protein sequence ID" value="AALFPA23_002353.P2148"/>
    <property type="gene ID" value="AALFPA23_002353"/>
</dbReference>
<dbReference type="Proteomes" id="UP000069940">
    <property type="component" value="Unassembled WGS sequence"/>
</dbReference>
<feature type="region of interest" description="Disordered" evidence="5">
    <location>
        <begin position="623"/>
        <end position="643"/>
    </location>
</feature>
<feature type="region of interest" description="Disordered" evidence="5">
    <location>
        <begin position="439"/>
        <end position="482"/>
    </location>
</feature>
<feature type="compositionally biased region" description="Polar residues" evidence="5">
    <location>
        <begin position="439"/>
        <end position="450"/>
    </location>
</feature>
<keyword evidence="2" id="KW-0863">Zinc-finger</keyword>
<feature type="region of interest" description="Disordered" evidence="5">
    <location>
        <begin position="839"/>
        <end position="865"/>
    </location>
</feature>
<evidence type="ECO:0000313" key="8">
    <source>
        <dbReference type="Proteomes" id="UP000069940"/>
    </source>
</evidence>
<feature type="region of interest" description="Disordered" evidence="5">
    <location>
        <begin position="752"/>
        <end position="788"/>
    </location>
</feature>
<evidence type="ECO:0000313" key="7">
    <source>
        <dbReference type="EnsemblMetazoa" id="AALFPA23_002353.P2148"/>
    </source>
</evidence>
<protein>
    <recommendedName>
        <fullName evidence="6">IBR domain-containing protein</fullName>
    </recommendedName>
</protein>
<dbReference type="PANTHER" id="PTHR15493">
    <property type="entry name" value="F-BOX ONLY PROTEIN 5 AND 43"/>
    <property type="match status" value="1"/>
</dbReference>
<feature type="region of interest" description="Disordered" evidence="5">
    <location>
        <begin position="1"/>
        <end position="35"/>
    </location>
</feature>
<sequence length="865" mass="94882">MEESQQLHFPGRHNYNGGGVGSNNNNKPLNVSGGANDGQLADSGYTSYHSSINASCSVARSVLATIEEDNEADSSFEEARSSEDIFQFGGNNVLTPTTAASIERISNFHLTTPNSTGKPVAVQHRALVRKPTFENLFEQCTPKKAGFGSAGTPVRSERKLELGSQTPRKNKASAKRKLGEFREKLYSDGDARELAASGELNDSLEGACKKLDQEDISPIYHAKRRRNSVIDLIRSSTPKTASLRSNFHVEARENIDWDAVQQEKAMGGLRKSRALRKFQSFSPSKMHSYKKRDALQEKSVLPNGRAPFQRQDAFRQISIEQDFSKQSTPRKSNEISLDASFELLPEILATPTKQANMNVLLDAPILLPTNSEAALKTLDLEQQISQIPSFEECSYPQTPSKQTLSLDDSGVIRHAPVCTELNKSIPSILGTESPSFVSLNIPKTPTSANKSRTRLKRLSSTKKEKPRSKPPSPIHRAQPFIPGSHRRSYENVECLNILKRLNEHDKDALGIVLDYLTDSDLVEVVAVSRGWRAIIKHHQPSFKRLRAHLAREAECKENLDRTVSSSREFSLLGKTGASLISSSSSFGDLGKEISGTSVVVSRQPFSLCNSIDGNHSTAAAAELRRSGSVQKSPPVSPSKRKFRENQKIASHLKKSERLKPCPRCEKPSRVVLNKSSIKLAISTGSLDSSTVRTVANGKLDRSYTLPESLGSSASSMIAAAALDCTSTTISSPQSPTNPDRIRRNLFATSLLPRSQSVDAQTPGMTRSPRRRNSTDMPGSGSGSLLERKLTTKNGKTKSAEAIQCDYAVCSGKNCGFMFCIKCLCEYHPNSVCKDLAPNSPSKEDEPAHNVACSKQSRRSLMRLRK</sequence>
<evidence type="ECO:0000256" key="2">
    <source>
        <dbReference type="ARBA" id="ARBA00022771"/>
    </source>
</evidence>
<reference evidence="7" key="2">
    <citation type="submission" date="2025-05" db="UniProtKB">
        <authorList>
            <consortium name="EnsemblMetazoa"/>
        </authorList>
    </citation>
    <scope>IDENTIFICATION</scope>
    <source>
        <strain evidence="7">Foshan</strain>
    </source>
</reference>
<name>A0ABM1XS84_AEDAL</name>
<evidence type="ECO:0000259" key="6">
    <source>
        <dbReference type="SMART" id="SM00647"/>
    </source>
</evidence>
<dbReference type="SMART" id="SM00647">
    <property type="entry name" value="IBR"/>
    <property type="match status" value="1"/>
</dbReference>